<dbReference type="InterPro" id="IPR023404">
    <property type="entry name" value="rSAM_horseshoe"/>
</dbReference>
<dbReference type="SFLD" id="SFLDS00029">
    <property type="entry name" value="Radical_SAM"/>
    <property type="match status" value="1"/>
</dbReference>
<dbReference type="SFLD" id="SFLDG01082">
    <property type="entry name" value="B12-binding_domain_containing"/>
    <property type="match status" value="1"/>
</dbReference>
<dbReference type="Proteomes" id="UP001445472">
    <property type="component" value="Unassembled WGS sequence"/>
</dbReference>
<evidence type="ECO:0000256" key="5">
    <source>
        <dbReference type="ARBA" id="ARBA00023014"/>
    </source>
</evidence>
<protein>
    <submittedName>
        <fullName evidence="8">Radical SAM protein</fullName>
    </submittedName>
</protein>
<evidence type="ECO:0000256" key="1">
    <source>
        <dbReference type="ARBA" id="ARBA00001966"/>
    </source>
</evidence>
<evidence type="ECO:0000256" key="2">
    <source>
        <dbReference type="ARBA" id="ARBA00022691"/>
    </source>
</evidence>
<dbReference type="PANTHER" id="PTHR43409:SF7">
    <property type="entry name" value="BLL1977 PROTEIN"/>
    <property type="match status" value="1"/>
</dbReference>
<evidence type="ECO:0000313" key="9">
    <source>
        <dbReference type="Proteomes" id="UP001445472"/>
    </source>
</evidence>
<dbReference type="RefSeq" id="WP_351979174.1">
    <property type="nucleotide sequence ID" value="NZ_JBEPBX010000055.1"/>
</dbReference>
<gene>
    <name evidence="8" type="ORF">ABT276_34180</name>
</gene>
<feature type="domain" description="Radical SAM core" evidence="7">
    <location>
        <begin position="428"/>
        <end position="697"/>
    </location>
</feature>
<comment type="cofactor">
    <cofactor evidence="1">
        <name>[4Fe-4S] cluster</name>
        <dbReference type="ChEBI" id="CHEBI:49883"/>
    </cofactor>
</comment>
<dbReference type="SUPFAM" id="SSF102114">
    <property type="entry name" value="Radical SAM enzymes"/>
    <property type="match status" value="1"/>
</dbReference>
<evidence type="ECO:0000259" key="7">
    <source>
        <dbReference type="PROSITE" id="PS51918"/>
    </source>
</evidence>
<evidence type="ECO:0000256" key="6">
    <source>
        <dbReference type="SAM" id="MobiDB-lite"/>
    </source>
</evidence>
<keyword evidence="9" id="KW-1185">Reference proteome</keyword>
<reference evidence="8 9" key="1">
    <citation type="submission" date="2024-06" db="EMBL/GenBank/DDBJ databases">
        <title>The Natural Products Discovery Center: Release of the First 8490 Sequenced Strains for Exploring Actinobacteria Biosynthetic Diversity.</title>
        <authorList>
            <person name="Kalkreuter E."/>
            <person name="Kautsar S.A."/>
            <person name="Yang D."/>
            <person name="Bader C.D."/>
            <person name="Teijaro C.N."/>
            <person name="Fluegel L."/>
            <person name="Davis C.M."/>
            <person name="Simpson J.R."/>
            <person name="Lauterbach L."/>
            <person name="Steele A.D."/>
            <person name="Gui C."/>
            <person name="Meng S."/>
            <person name="Li G."/>
            <person name="Viehrig K."/>
            <person name="Ye F."/>
            <person name="Su P."/>
            <person name="Kiefer A.F."/>
            <person name="Nichols A."/>
            <person name="Cepeda A.J."/>
            <person name="Yan W."/>
            <person name="Fan B."/>
            <person name="Jiang Y."/>
            <person name="Adhikari A."/>
            <person name="Zheng C.-J."/>
            <person name="Schuster L."/>
            <person name="Cowan T.M."/>
            <person name="Smanski M.J."/>
            <person name="Chevrette M.G."/>
            <person name="De Carvalho L.P.S."/>
            <person name="Shen B."/>
        </authorList>
    </citation>
    <scope>NUCLEOTIDE SEQUENCE [LARGE SCALE GENOMIC DNA]</scope>
    <source>
        <strain evidence="8 9">NPDC000837</strain>
    </source>
</reference>
<dbReference type="SFLD" id="SFLDF00422">
    <property type="entry name" value="valine_cyclopropanase"/>
    <property type="match status" value="1"/>
</dbReference>
<dbReference type="InterPro" id="IPR007197">
    <property type="entry name" value="rSAM"/>
</dbReference>
<comment type="caution">
    <text evidence="8">The sequence shown here is derived from an EMBL/GenBank/DDBJ whole genome shotgun (WGS) entry which is preliminary data.</text>
</comment>
<evidence type="ECO:0000256" key="4">
    <source>
        <dbReference type="ARBA" id="ARBA00023004"/>
    </source>
</evidence>
<organism evidence="8 9">
    <name type="scientific">Streptomyces xantholiticus</name>
    <dbReference type="NCBI Taxonomy" id="68285"/>
    <lineage>
        <taxon>Bacteria</taxon>
        <taxon>Bacillati</taxon>
        <taxon>Actinomycetota</taxon>
        <taxon>Actinomycetes</taxon>
        <taxon>Kitasatosporales</taxon>
        <taxon>Streptomycetaceae</taxon>
        <taxon>Streptomyces</taxon>
    </lineage>
</organism>
<accession>A0ABV1V5E9</accession>
<dbReference type="InterPro" id="IPR051198">
    <property type="entry name" value="BchE-like"/>
</dbReference>
<feature type="region of interest" description="Disordered" evidence="6">
    <location>
        <begin position="1"/>
        <end position="41"/>
    </location>
</feature>
<dbReference type="EMBL" id="JBEPBX010000055">
    <property type="protein sequence ID" value="MER6618265.1"/>
    <property type="molecule type" value="Genomic_DNA"/>
</dbReference>
<dbReference type="InterPro" id="IPR006638">
    <property type="entry name" value="Elp3/MiaA/NifB-like_rSAM"/>
</dbReference>
<dbReference type="SMART" id="SM00729">
    <property type="entry name" value="Elp3"/>
    <property type="match status" value="1"/>
</dbReference>
<keyword evidence="3" id="KW-0479">Metal-binding</keyword>
<name>A0ABV1V5E9_9ACTN</name>
<keyword evidence="2" id="KW-0949">S-adenosyl-L-methionine</keyword>
<proteinExistence type="predicted"/>
<dbReference type="Gene3D" id="3.80.30.20">
    <property type="entry name" value="tm_1862 like domain"/>
    <property type="match status" value="1"/>
</dbReference>
<evidence type="ECO:0000313" key="8">
    <source>
        <dbReference type="EMBL" id="MER6618265.1"/>
    </source>
</evidence>
<sequence>MSRNHSGNALLPAPVSDENRPSVRRRPRCCPQRATQQHFRRSRRITDPVMRSEADFAKSPLAPRFGEQMAEHATEKDNSTIGNLRIHPVAAHGAGELHSFDEMLLSRRNRLAELLSAGGEMDRYFPVLSVLAPVMTQSEGEITYPGDPMCLYGALSVAVHRSVTDAGPLDAAQHYNDLSPQWTRFPSKEYRLTAVSDGYRPYTGTPNTDQTVFDPRIWDERARVRWIRLLRQVQPRVVLISAVSPAHRYALEIATLVRTEVPRAFVILGGRHADETIITAGTTVTQRSSSPLAVMADGRAPHVIDAVVTGEAYYTLDVLMRALALSMDLIQPWVDTSAVPSLLRYLLAKETPPGRSTILVASGGERTVTGGFSADGGDSGSGNTHEVQRTLHAFPFDGPQVDLAALPSPYEAFAIRSRFPIFTDPATGGIQRTAHFMTSNSCPYQCNFCSESSLLNRLNRFKSDVARRGVERVCEYVHYGAEALFFDDSIFWSGRYADITDFCTELYKISQDGWYSLAEQYRIFLDDEEDMKRLERLQWGAQLTVDTLVSLHSAEESSAVLGLMKQAGCSYVYIGIESMATQVMDGIHKNLRRKADRPWGQKVREAVSLVKSHGLRVGTSVLFGLDGETRETIDETIEGVGRLIDERLIDLASPNILTYHPATPITRRHDMHDKLDYHSPHVANRKPYTYFEEAFPGVVSVALTEVDIWHIHEETGRRWGSIRNDTSARDESELAW</sequence>
<keyword evidence="5" id="KW-0411">Iron-sulfur</keyword>
<dbReference type="PANTHER" id="PTHR43409">
    <property type="entry name" value="ANAEROBIC MAGNESIUM-PROTOPORPHYRIN IX MONOMETHYL ESTER CYCLASE-RELATED"/>
    <property type="match status" value="1"/>
</dbReference>
<dbReference type="Pfam" id="PF04055">
    <property type="entry name" value="Radical_SAM"/>
    <property type="match status" value="1"/>
</dbReference>
<keyword evidence="4" id="KW-0408">Iron</keyword>
<dbReference type="InterPro" id="IPR058240">
    <property type="entry name" value="rSAM_sf"/>
</dbReference>
<evidence type="ECO:0000256" key="3">
    <source>
        <dbReference type="ARBA" id="ARBA00022723"/>
    </source>
</evidence>
<dbReference type="PROSITE" id="PS51918">
    <property type="entry name" value="RADICAL_SAM"/>
    <property type="match status" value="1"/>
</dbReference>